<proteinExistence type="predicted"/>
<reference evidence="2 3" key="1">
    <citation type="submission" date="2021-07" db="EMBL/GenBank/DDBJ databases">
        <title>Isolation and characterization of bacteria from a gold mining with a capacity of golden bioaccumulation.</title>
        <authorList>
            <person name="Yang X.J."/>
        </authorList>
    </citation>
    <scope>NUCLEOTIDE SEQUENCE [LARGE SCALE GENOMIC DNA]</scope>
    <source>
        <strain evidence="2 3">Au29</strain>
    </source>
</reference>
<dbReference type="RefSeq" id="WP_219353675.1">
    <property type="nucleotide sequence ID" value="NZ_CP080034.1"/>
</dbReference>
<dbReference type="GeneID" id="94374242"/>
<keyword evidence="3" id="KW-1185">Reference proteome</keyword>
<feature type="chain" id="PRO_5045463153" evidence="1">
    <location>
        <begin position="25"/>
        <end position="69"/>
    </location>
</feature>
<feature type="signal peptide" evidence="1">
    <location>
        <begin position="1"/>
        <end position="24"/>
    </location>
</feature>
<dbReference type="Proteomes" id="UP000824334">
    <property type="component" value="Chromosome"/>
</dbReference>
<accession>A0ABX8TIE0</accession>
<keyword evidence="1" id="KW-0732">Signal</keyword>
<protein>
    <submittedName>
        <fullName evidence="2">Uncharacterized protein</fullName>
    </submittedName>
</protein>
<evidence type="ECO:0000313" key="2">
    <source>
        <dbReference type="EMBL" id="QYC11018.1"/>
    </source>
</evidence>
<organism evidence="2 3">
    <name type="scientific">Brevundimonas nasdae</name>
    <dbReference type="NCBI Taxonomy" id="172043"/>
    <lineage>
        <taxon>Bacteria</taxon>
        <taxon>Pseudomonadati</taxon>
        <taxon>Pseudomonadota</taxon>
        <taxon>Alphaproteobacteria</taxon>
        <taxon>Caulobacterales</taxon>
        <taxon>Caulobacteraceae</taxon>
        <taxon>Brevundimonas</taxon>
    </lineage>
</organism>
<gene>
    <name evidence="2" type="ORF">KWG56_03130</name>
</gene>
<sequence length="69" mass="7149">MIKKLIIAGSLAGSMLVGVPAANASPFLCMQQYEAARSNCTGGSEGGNCMNAALIAFQDCLQRDALINQ</sequence>
<dbReference type="EMBL" id="CP080034">
    <property type="protein sequence ID" value="QYC11018.1"/>
    <property type="molecule type" value="Genomic_DNA"/>
</dbReference>
<evidence type="ECO:0000313" key="3">
    <source>
        <dbReference type="Proteomes" id="UP000824334"/>
    </source>
</evidence>
<evidence type="ECO:0000256" key="1">
    <source>
        <dbReference type="SAM" id="SignalP"/>
    </source>
</evidence>
<name>A0ABX8TIE0_9CAUL</name>